<name>A0ABM3MDD5_GALME</name>
<gene>
    <name evidence="4" type="primary">LOC113514434</name>
</gene>
<feature type="signal peptide" evidence="2">
    <location>
        <begin position="1"/>
        <end position="19"/>
    </location>
</feature>
<organism evidence="3 4">
    <name type="scientific">Galleria mellonella</name>
    <name type="common">Greater wax moth</name>
    <dbReference type="NCBI Taxonomy" id="7137"/>
    <lineage>
        <taxon>Eukaryota</taxon>
        <taxon>Metazoa</taxon>
        <taxon>Ecdysozoa</taxon>
        <taxon>Arthropoda</taxon>
        <taxon>Hexapoda</taxon>
        <taxon>Insecta</taxon>
        <taxon>Pterygota</taxon>
        <taxon>Neoptera</taxon>
        <taxon>Endopterygota</taxon>
        <taxon>Lepidoptera</taxon>
        <taxon>Glossata</taxon>
        <taxon>Ditrysia</taxon>
        <taxon>Pyraloidea</taxon>
        <taxon>Pyralidae</taxon>
        <taxon>Galleriinae</taxon>
        <taxon>Galleria</taxon>
    </lineage>
</organism>
<accession>A0ABM3MDD5</accession>
<feature type="coiled-coil region" evidence="1">
    <location>
        <begin position="338"/>
        <end position="365"/>
    </location>
</feature>
<reference evidence="4" key="1">
    <citation type="submission" date="2025-08" db="UniProtKB">
        <authorList>
            <consortium name="RefSeq"/>
        </authorList>
    </citation>
    <scope>IDENTIFICATION</scope>
    <source>
        <tissue evidence="4">Whole larvae</tissue>
    </source>
</reference>
<evidence type="ECO:0000313" key="4">
    <source>
        <dbReference type="RefSeq" id="XP_052749155.1"/>
    </source>
</evidence>
<dbReference type="GeneID" id="113514434"/>
<feature type="chain" id="PRO_5046607557" evidence="2">
    <location>
        <begin position="20"/>
        <end position="806"/>
    </location>
</feature>
<evidence type="ECO:0000256" key="1">
    <source>
        <dbReference type="SAM" id="Coils"/>
    </source>
</evidence>
<dbReference type="RefSeq" id="XP_052749155.1">
    <property type="nucleotide sequence ID" value="XM_052893195.1"/>
</dbReference>
<proteinExistence type="predicted"/>
<evidence type="ECO:0000256" key="2">
    <source>
        <dbReference type="SAM" id="SignalP"/>
    </source>
</evidence>
<sequence>MCNKIKISIFLLKIVITSSSILKSEPNYIKPALDRNNIVNKGIWIRNRNNNEFERPTIGEFIYRPNSLNLDDLLDNNFYASGNNYVADSPIISNYVERSKRASNYDKTKTNRKNIKACDGQPDCPIKMFTEENTLGKSELITKLRPASVFNDYPYEVAILLGKTQDVKSDSADNLQILDENKSDITNLTEAKNLSENIVPIRNPNIKINDKITSNSSNITIPKRSMKSDYESKLIKKIEYDEIINDPVEPIKYGQNVFDKDSGIWQKYTQKVEKGGINERGLIKVLSMLTKTFKKTTKQHNDIKNIHNKIQTTKVEMDKNLEGLTEKFRDFNVKYTYLLNFNEKIKQLEAKEEYLKKKHDEISQNLIEFENQQKKFLAQQRQFYNIQKLMLAQNEKISIKQNLIAKTQSEISHRQNNFVRILKKAKQIYIDSKKVTKLNNKEDNGKVNPTKVTHTTTSSPLTTESIKIDLFSIPTYTELFNQDTLILKDKDEHTVDDLIYKYYFNNTFIDNLMKSKVLTNFVTKNKNTDLTRNIKIKRNKFKEPKKFNTTILIPVNNSKINLGESSQRHREKRWIRKHSAAKFKRHNRGKSSVVTVNHIDDAKLNNIVVKPTNVMPNINEDVNDPFRVMAINFCNEIGQNVNEQVLSWCIEKSLRRLKSIDMKFPYSPVPERKPTRGITNKPTVEQIKITKDLKRSTFYFLQLGTVIFYIATVFIEYKSSLDNEELESNLKQYEIRPDTEGNFYYDGSLHASDIVPTDSDGFSELMPGLDSNSHVDLDPLAFDLQSRRRASVRRINENILRKMAGK</sequence>
<dbReference type="Proteomes" id="UP001652740">
    <property type="component" value="Unplaced"/>
</dbReference>
<protein>
    <submittedName>
        <fullName evidence="4">Uncharacterized protein PF3D7_1120600-like</fullName>
    </submittedName>
</protein>
<keyword evidence="1" id="KW-0175">Coiled coil</keyword>
<evidence type="ECO:0000313" key="3">
    <source>
        <dbReference type="Proteomes" id="UP001652740"/>
    </source>
</evidence>
<keyword evidence="2" id="KW-0732">Signal</keyword>
<keyword evidence="3" id="KW-1185">Reference proteome</keyword>